<evidence type="ECO:0000256" key="1">
    <source>
        <dbReference type="SAM" id="MobiDB-lite"/>
    </source>
</evidence>
<dbReference type="EMBL" id="BANC01000080">
    <property type="protein sequence ID" value="GAN81173.1"/>
    <property type="molecule type" value="Genomic_DNA"/>
</dbReference>
<gene>
    <name evidence="3" type="ORF">Aam_082_001</name>
</gene>
<dbReference type="OrthoDB" id="271821at2"/>
<reference evidence="3 4" key="1">
    <citation type="submission" date="2012-11" db="EMBL/GenBank/DDBJ databases">
        <title>Whole genome sequence of Acidocella aminolytica 101 = DSM 11237.</title>
        <authorList>
            <person name="Azuma Y."/>
            <person name="Higashiura N."/>
            <person name="Hirakawa H."/>
            <person name="Matsushita K."/>
        </authorList>
    </citation>
    <scope>NUCLEOTIDE SEQUENCE [LARGE SCALE GENOMIC DNA]</scope>
    <source>
        <strain evidence="4">101 / DSM 11237</strain>
    </source>
</reference>
<accession>A0A0D6PIY4</accession>
<dbReference type="InterPro" id="IPR024442">
    <property type="entry name" value="Transposase_Zn_ribbon"/>
</dbReference>
<protein>
    <submittedName>
        <fullName evidence="3">Transposase</fullName>
    </submittedName>
</protein>
<dbReference type="Pfam" id="PF12760">
    <property type="entry name" value="Zn_ribbon_IS1595"/>
    <property type="match status" value="1"/>
</dbReference>
<dbReference type="Proteomes" id="UP000032668">
    <property type="component" value="Unassembled WGS sequence"/>
</dbReference>
<dbReference type="NCBIfam" id="NF033547">
    <property type="entry name" value="transpos_IS1595"/>
    <property type="match status" value="1"/>
</dbReference>
<name>A0A0D6PIY4_9PROT</name>
<evidence type="ECO:0000313" key="4">
    <source>
        <dbReference type="Proteomes" id="UP000032668"/>
    </source>
</evidence>
<dbReference type="SMART" id="SM01126">
    <property type="entry name" value="DDE_Tnp_IS1595"/>
    <property type="match status" value="1"/>
</dbReference>
<dbReference type="AlphaFoldDB" id="A0A0D6PIY4"/>
<dbReference type="Pfam" id="PF12762">
    <property type="entry name" value="DDE_Tnp_IS1595"/>
    <property type="match status" value="1"/>
</dbReference>
<dbReference type="InterPro" id="IPR024445">
    <property type="entry name" value="Tnp_ISXO2-like"/>
</dbReference>
<sequence length="316" mass="35096">MSLRTFNEMFPDEDAARAWFEKARWPHGPECPKCGSVNHSAWLKTPRRWNCMGCRHQFSVTVGTPMHRTHLPLLTWAHAIYLIVSSSKGISAVKLGEMLGISYPSAWHLGHRVRAMMAETNPILAGVVELDEMYAGAPPRKQAKSSRYHDDDDVPPANRKGRGTKRPLVLVAAKRGGDVIARVIPTHGKEAIASALEGVIDGNATVMTDGLPAYKHIGKAQVHLAVNHSAREYARTDEATGHRVHVNRVESFNGFMRRAVTGVFHSISVKHLGRYTGEATFRWNRKADSCLDRMTRMIRNGEGRLLSYAFLTGKAA</sequence>
<feature type="region of interest" description="Disordered" evidence="1">
    <location>
        <begin position="138"/>
        <end position="166"/>
    </location>
</feature>
<evidence type="ECO:0000313" key="3">
    <source>
        <dbReference type="EMBL" id="GAN81173.1"/>
    </source>
</evidence>
<evidence type="ECO:0000259" key="2">
    <source>
        <dbReference type="SMART" id="SM01126"/>
    </source>
</evidence>
<dbReference type="RefSeq" id="WP_158320131.1">
    <property type="nucleotide sequence ID" value="NZ_BANC01000080.1"/>
</dbReference>
<feature type="domain" description="ISXO2-like transposase" evidence="2">
    <location>
        <begin position="123"/>
        <end position="284"/>
    </location>
</feature>
<comment type="caution">
    <text evidence="3">The sequence shown here is derived from an EMBL/GenBank/DDBJ whole genome shotgun (WGS) entry which is preliminary data.</text>
</comment>
<keyword evidence="4" id="KW-1185">Reference proteome</keyword>
<proteinExistence type="predicted"/>
<organism evidence="3 4">
    <name type="scientific">Acidocella aminolytica 101 = DSM 11237</name>
    <dbReference type="NCBI Taxonomy" id="1120923"/>
    <lineage>
        <taxon>Bacteria</taxon>
        <taxon>Pseudomonadati</taxon>
        <taxon>Pseudomonadota</taxon>
        <taxon>Alphaproteobacteria</taxon>
        <taxon>Acetobacterales</taxon>
        <taxon>Acidocellaceae</taxon>
        <taxon>Acidocella</taxon>
    </lineage>
</organism>